<comment type="caution">
    <text evidence="1">The sequence shown here is derived from an EMBL/GenBank/DDBJ whole genome shotgun (WGS) entry which is preliminary data.</text>
</comment>
<reference evidence="1" key="1">
    <citation type="submission" date="2022-12" db="EMBL/GenBank/DDBJ databases">
        <title>Reference genome sequencing for broad-spectrum identification of bacterial and archaeal isolates by mass spectrometry.</title>
        <authorList>
            <person name="Sekiguchi Y."/>
            <person name="Tourlousse D.M."/>
        </authorList>
    </citation>
    <scope>NUCLEOTIDE SEQUENCE</scope>
    <source>
        <strain evidence="1">10succ1</strain>
    </source>
</reference>
<dbReference type="EMBL" id="BSDY01000002">
    <property type="protein sequence ID" value="GLI55095.1"/>
    <property type="molecule type" value="Genomic_DNA"/>
</dbReference>
<evidence type="ECO:0000313" key="2">
    <source>
        <dbReference type="Proteomes" id="UP001144471"/>
    </source>
</evidence>
<name>A0A9W6GJG7_9FUSO</name>
<protein>
    <submittedName>
        <fullName evidence="1">Uncharacterized protein</fullName>
    </submittedName>
</protein>
<dbReference type="Proteomes" id="UP001144471">
    <property type="component" value="Unassembled WGS sequence"/>
</dbReference>
<dbReference type="AlphaFoldDB" id="A0A9W6GJG7"/>
<organism evidence="1 2">
    <name type="scientific">Propionigenium maris DSM 9537</name>
    <dbReference type="NCBI Taxonomy" id="1123000"/>
    <lineage>
        <taxon>Bacteria</taxon>
        <taxon>Fusobacteriati</taxon>
        <taxon>Fusobacteriota</taxon>
        <taxon>Fusobacteriia</taxon>
        <taxon>Fusobacteriales</taxon>
        <taxon>Fusobacteriaceae</taxon>
        <taxon>Propionigenium</taxon>
    </lineage>
</organism>
<accession>A0A9W6GJG7</accession>
<evidence type="ECO:0000313" key="1">
    <source>
        <dbReference type="EMBL" id="GLI55095.1"/>
    </source>
</evidence>
<sequence length="87" mass="10022">MIEKLKGYLKSHKFELVPWDYKYDPTIKEVYVEHGKGELRLAIPEEYGDVSEILRSGGYDAESAGTSGRPHLKIPTFIMVRNPHIFK</sequence>
<proteinExistence type="predicted"/>
<dbReference type="RefSeq" id="WP_281833345.1">
    <property type="nucleotide sequence ID" value="NZ_BSDY01000002.1"/>
</dbReference>
<gene>
    <name evidence="1" type="ORF">PM10SUCC1_06100</name>
</gene>
<keyword evidence="2" id="KW-1185">Reference proteome</keyword>